<comment type="caution">
    <text evidence="1">The sequence shown here is derived from an EMBL/GenBank/DDBJ whole genome shotgun (WGS) entry which is preliminary data.</text>
</comment>
<evidence type="ECO:0000313" key="1">
    <source>
        <dbReference type="EMBL" id="CAJ2657856.1"/>
    </source>
</evidence>
<protein>
    <submittedName>
        <fullName evidence="1">Uncharacterized protein</fullName>
    </submittedName>
</protein>
<accession>A0ACB0KN85</accession>
<dbReference type="Proteomes" id="UP001177021">
    <property type="component" value="Unassembled WGS sequence"/>
</dbReference>
<name>A0ACB0KN85_TRIPR</name>
<evidence type="ECO:0000313" key="2">
    <source>
        <dbReference type="Proteomes" id="UP001177021"/>
    </source>
</evidence>
<organism evidence="1 2">
    <name type="scientific">Trifolium pratense</name>
    <name type="common">Red clover</name>
    <dbReference type="NCBI Taxonomy" id="57577"/>
    <lineage>
        <taxon>Eukaryota</taxon>
        <taxon>Viridiplantae</taxon>
        <taxon>Streptophyta</taxon>
        <taxon>Embryophyta</taxon>
        <taxon>Tracheophyta</taxon>
        <taxon>Spermatophyta</taxon>
        <taxon>Magnoliopsida</taxon>
        <taxon>eudicotyledons</taxon>
        <taxon>Gunneridae</taxon>
        <taxon>Pentapetalae</taxon>
        <taxon>rosids</taxon>
        <taxon>fabids</taxon>
        <taxon>Fabales</taxon>
        <taxon>Fabaceae</taxon>
        <taxon>Papilionoideae</taxon>
        <taxon>50 kb inversion clade</taxon>
        <taxon>NPAAA clade</taxon>
        <taxon>Hologalegina</taxon>
        <taxon>IRL clade</taxon>
        <taxon>Trifolieae</taxon>
        <taxon>Trifolium</taxon>
    </lineage>
</organism>
<sequence>MNRSSKMKEKVYDFYPMDFNRDEHEVAAILLHMPMLHIAQVMEKRKNVKITLGGKPISKIRKEINNNNSVDTMSHINIPDIVMENNNVHAMPQNNIVHAMSQINFSDIVMGNNNVHAMPQINIPDVVMENVNNPLDIPTIPGVPYNNILQCCKPFEKKLMMSDLKVDQNRLLMNKSHVEHYFVPLLREGEENIEDGINVVAYDMQGRTFNMKFKFWSKKVYVLTGTGWRNFFEEHSLQANRDHVKVWMFRHSQTNNICFAFGIRRE</sequence>
<dbReference type="EMBL" id="CASHSV030000311">
    <property type="protein sequence ID" value="CAJ2657856.1"/>
    <property type="molecule type" value="Genomic_DNA"/>
</dbReference>
<proteinExistence type="predicted"/>
<keyword evidence="2" id="KW-1185">Reference proteome</keyword>
<reference evidence="1" key="1">
    <citation type="submission" date="2023-10" db="EMBL/GenBank/DDBJ databases">
        <authorList>
            <person name="Rodriguez Cubillos JULIANA M."/>
            <person name="De Vega J."/>
        </authorList>
    </citation>
    <scope>NUCLEOTIDE SEQUENCE</scope>
</reference>
<gene>
    <name evidence="1" type="ORF">MILVUS5_LOCUS24340</name>
</gene>